<evidence type="ECO:0000313" key="12">
    <source>
        <dbReference type="Proteomes" id="UP001162131"/>
    </source>
</evidence>
<dbReference type="AlphaFoldDB" id="A0AAU9IT45"/>
<dbReference type="Gene3D" id="3.40.50.300">
    <property type="entry name" value="P-loop containing nucleotide triphosphate hydrolases"/>
    <property type="match status" value="2"/>
</dbReference>
<feature type="domain" description="Helicase ATP-binding" evidence="8">
    <location>
        <begin position="120"/>
        <end position="300"/>
    </location>
</feature>
<keyword evidence="5" id="KW-0067">ATP-binding</keyword>
<feature type="short sequence motif" description="Q motif" evidence="6">
    <location>
        <begin position="89"/>
        <end position="117"/>
    </location>
</feature>
<feature type="compositionally biased region" description="Polar residues" evidence="7">
    <location>
        <begin position="969"/>
        <end position="994"/>
    </location>
</feature>
<proteinExistence type="predicted"/>
<name>A0AAU9IT45_9CILI</name>
<feature type="region of interest" description="Disordered" evidence="7">
    <location>
        <begin position="534"/>
        <end position="569"/>
    </location>
</feature>
<evidence type="ECO:0000259" key="10">
    <source>
        <dbReference type="PROSITE" id="PS51195"/>
    </source>
</evidence>
<dbReference type="InterPro" id="IPR027417">
    <property type="entry name" value="P-loop_NTPase"/>
</dbReference>
<dbReference type="GO" id="GO:0003676">
    <property type="term" value="F:nucleic acid binding"/>
    <property type="evidence" value="ECO:0007669"/>
    <property type="project" value="InterPro"/>
</dbReference>
<feature type="compositionally biased region" description="Basic and acidic residues" evidence="7">
    <location>
        <begin position="794"/>
        <end position="811"/>
    </location>
</feature>
<evidence type="ECO:0000256" key="6">
    <source>
        <dbReference type="PROSITE-ProRule" id="PRU00552"/>
    </source>
</evidence>
<feature type="compositionally biased region" description="Low complexity" evidence="7">
    <location>
        <begin position="654"/>
        <end position="676"/>
    </location>
</feature>
<evidence type="ECO:0000256" key="1">
    <source>
        <dbReference type="ARBA" id="ARBA00012552"/>
    </source>
</evidence>
<dbReference type="Pfam" id="PF00270">
    <property type="entry name" value="DEAD"/>
    <property type="match status" value="1"/>
</dbReference>
<evidence type="ECO:0000256" key="3">
    <source>
        <dbReference type="ARBA" id="ARBA00022801"/>
    </source>
</evidence>
<dbReference type="SMART" id="SM00487">
    <property type="entry name" value="DEXDc"/>
    <property type="match status" value="1"/>
</dbReference>
<feature type="compositionally biased region" description="Polar residues" evidence="7">
    <location>
        <begin position="614"/>
        <end position="633"/>
    </location>
</feature>
<feature type="domain" description="DEAD-box RNA helicase Q" evidence="10">
    <location>
        <begin position="89"/>
        <end position="117"/>
    </location>
</feature>
<dbReference type="GO" id="GO:0003724">
    <property type="term" value="F:RNA helicase activity"/>
    <property type="evidence" value="ECO:0007669"/>
    <property type="project" value="UniProtKB-EC"/>
</dbReference>
<feature type="compositionally biased region" description="Polar residues" evidence="7">
    <location>
        <begin position="677"/>
        <end position="709"/>
    </location>
</feature>
<sequence length="1255" mass="140760">MNWEAQLNIPPTESSSTYSSFLQSSISKPLAMEKCGSSWGTRDHRDGYLDPKILSTVENLLKNESSSGINFDSYEKIPVEISESFPQINFFTDCDVNELLLKNVARMGYKRPTPVQKYAIPVSILRRDLMAIAETGSGKTAAFLFPMFAKMLKDGPPHPIDSDIAYPIGLILAPTRELVQQLHEETLKFAHKTGIKTLCVFGGTGMQYQMNELKRGVDILVATPGRLIDFLNRKLINLSIIRYLILDEGDRMLDMGFEPSIKRILEATEGNDHETIMSSATFSPEMRKIAEIYMKDYVYLTVGKAGSTSENITQRFYYVEDYSKMPALLQILQEIRGLTLIFVERRTEVEVVANFLQENGHEAACIHGEKNQFERHKALTSFKAGRVQILVATDVASRGLDIQNIETVINYDTPKQIEGYIHRIGRTGRIGKSGLAISFLNSGCRSIFRELRDLLIETKQEIPEWYEDLMTGKARPKYPSCDKWYGDSSKIGGKSYERREYGGNNHYAGNKENSGWGAENRGYGSSDWDLKSSESGWGAQSNAKPRYGENTNKASYGQANRDNKKFDQNSYQYSGRFKCDQEYEKRNSDYFASQNPPYYLANQKGPTRNHDNPSEQWGKQGSNYNQKQAFQSHNQEDYQRRISNPSTQNDLWGSQNSQRESQSSQMWGSSPSSVQSNQWKPKNSVSSAQSNQRGDYNKSNQWSQDNAQYRSRDYDQSSQWEQERGDSSKSSQWGQGNPQRGARDYDKSNQWSGQENSQREANNYEKSSEWGGQENSQRGARNYDKSNQWGSQDSNKRVDSQRRDKNYDRSDQWGSKEGNQRGPGIDRSNQWGDQESRYEKKFKNSSRLDVENPRRHQDKGRQSISSDWGDIPTTKAEARSSLGSGWGDIPATKSEAKSNPNSGWGDIPATKTETKSSLSSGWGDISSSKPEVKSNPNPGWGDIPSAKTAAKSNLNSSWGDTPALKSETKSSSNSGWGDIPTTKTEIKNNTNSNRCDIPCAKIEAKSNQNSGWDDIDTKSEIKVNPSLDWKDTPLAKSETKASTNSGWGDAPATKAENKSNPNSGWADILDNKNEAKISPSSSSSDTPINKSEAKSDPYSSWSDILVTKNEDKGNPSLSWSDILSTKSETKINPNSSWSDTVKPEAKSNINSDWRDTPSEILQKEIPNPTDIYSAVKNENSYDTSSKSPAKKINSDVLGNWDKFGSSLEKQTWTPGEKSSPWIGCSESLYGIQLSSQASIEETKEVTIESVLVENL</sequence>
<dbReference type="Proteomes" id="UP001162131">
    <property type="component" value="Unassembled WGS sequence"/>
</dbReference>
<feature type="compositionally biased region" description="Basic and acidic residues" evidence="7">
    <location>
        <begin position="1028"/>
        <end position="1039"/>
    </location>
</feature>
<keyword evidence="12" id="KW-1185">Reference proteome</keyword>
<accession>A0AAU9IT45</accession>
<evidence type="ECO:0000256" key="2">
    <source>
        <dbReference type="ARBA" id="ARBA00022741"/>
    </source>
</evidence>
<protein>
    <recommendedName>
        <fullName evidence="1">RNA helicase</fullName>
        <ecNumber evidence="1">3.6.4.13</ecNumber>
    </recommendedName>
</protein>
<dbReference type="SUPFAM" id="SSF52540">
    <property type="entry name" value="P-loop containing nucleoside triphosphate hydrolases"/>
    <property type="match status" value="1"/>
</dbReference>
<dbReference type="PROSITE" id="PS51194">
    <property type="entry name" value="HELICASE_CTER"/>
    <property type="match status" value="1"/>
</dbReference>
<feature type="compositionally biased region" description="Polar residues" evidence="7">
    <location>
        <begin position="728"/>
        <end position="738"/>
    </location>
</feature>
<comment type="caution">
    <text evidence="11">The sequence shown here is derived from an EMBL/GenBank/DDBJ whole genome shotgun (WGS) entry which is preliminary data.</text>
</comment>
<evidence type="ECO:0000256" key="7">
    <source>
        <dbReference type="SAM" id="MobiDB-lite"/>
    </source>
</evidence>
<dbReference type="EMBL" id="CAJZBQ010000021">
    <property type="protein sequence ID" value="CAG9318786.1"/>
    <property type="molecule type" value="Genomic_DNA"/>
</dbReference>
<dbReference type="SMART" id="SM00490">
    <property type="entry name" value="HELICc"/>
    <property type="match status" value="1"/>
</dbReference>
<feature type="region of interest" description="Disordered" evidence="7">
    <location>
        <begin position="587"/>
        <end position="1153"/>
    </location>
</feature>
<feature type="compositionally biased region" description="Basic and acidic residues" evidence="7">
    <location>
        <begin position="834"/>
        <end position="861"/>
    </location>
</feature>
<feature type="compositionally biased region" description="Polar residues" evidence="7">
    <location>
        <begin position="534"/>
        <end position="560"/>
    </location>
</feature>
<keyword evidence="3" id="KW-0378">Hydrolase</keyword>
<feature type="compositionally biased region" description="Basic and acidic residues" evidence="7">
    <location>
        <begin position="710"/>
        <end position="727"/>
    </location>
</feature>
<evidence type="ECO:0000256" key="4">
    <source>
        <dbReference type="ARBA" id="ARBA00022806"/>
    </source>
</evidence>
<dbReference type="PROSITE" id="PS51195">
    <property type="entry name" value="Q_MOTIF"/>
    <property type="match status" value="1"/>
</dbReference>
<dbReference type="GO" id="GO:0005524">
    <property type="term" value="F:ATP binding"/>
    <property type="evidence" value="ECO:0007669"/>
    <property type="project" value="UniProtKB-KW"/>
</dbReference>
<feature type="compositionally biased region" description="Polar residues" evidence="7">
    <location>
        <begin position="1115"/>
        <end position="1139"/>
    </location>
</feature>
<organism evidence="11 12">
    <name type="scientific">Blepharisma stoltei</name>
    <dbReference type="NCBI Taxonomy" id="1481888"/>
    <lineage>
        <taxon>Eukaryota</taxon>
        <taxon>Sar</taxon>
        <taxon>Alveolata</taxon>
        <taxon>Ciliophora</taxon>
        <taxon>Postciliodesmatophora</taxon>
        <taxon>Heterotrichea</taxon>
        <taxon>Heterotrichida</taxon>
        <taxon>Blepharismidae</taxon>
        <taxon>Blepharisma</taxon>
    </lineage>
</organism>
<dbReference type="PANTHER" id="PTHR47958">
    <property type="entry name" value="ATP-DEPENDENT RNA HELICASE DBP3"/>
    <property type="match status" value="1"/>
</dbReference>
<dbReference type="InterPro" id="IPR011545">
    <property type="entry name" value="DEAD/DEAH_box_helicase_dom"/>
</dbReference>
<evidence type="ECO:0000313" key="11">
    <source>
        <dbReference type="EMBL" id="CAG9318786.1"/>
    </source>
</evidence>
<keyword evidence="2" id="KW-0547">Nucleotide-binding</keyword>
<feature type="compositionally biased region" description="Polar residues" evidence="7">
    <location>
        <begin position="950"/>
        <end position="959"/>
    </location>
</feature>
<keyword evidence="4" id="KW-0347">Helicase</keyword>
<reference evidence="11" key="1">
    <citation type="submission" date="2021-09" db="EMBL/GenBank/DDBJ databases">
        <authorList>
            <consortium name="AG Swart"/>
            <person name="Singh M."/>
            <person name="Singh A."/>
            <person name="Seah K."/>
            <person name="Emmerich C."/>
        </authorList>
    </citation>
    <scope>NUCLEOTIDE SEQUENCE</scope>
    <source>
        <strain evidence="11">ATCC30299</strain>
    </source>
</reference>
<evidence type="ECO:0000256" key="5">
    <source>
        <dbReference type="ARBA" id="ARBA00022840"/>
    </source>
</evidence>
<dbReference type="InterPro" id="IPR014001">
    <property type="entry name" value="Helicase_ATP-bd"/>
</dbReference>
<dbReference type="PROSITE" id="PS51192">
    <property type="entry name" value="HELICASE_ATP_BIND_1"/>
    <property type="match status" value="1"/>
</dbReference>
<dbReference type="Pfam" id="PF00271">
    <property type="entry name" value="Helicase_C"/>
    <property type="match status" value="1"/>
</dbReference>
<dbReference type="CDD" id="cd18787">
    <property type="entry name" value="SF2_C_DEAD"/>
    <property type="match status" value="1"/>
</dbReference>
<dbReference type="InterPro" id="IPR001650">
    <property type="entry name" value="Helicase_C-like"/>
</dbReference>
<feature type="compositionally biased region" description="Low complexity" evidence="7">
    <location>
        <begin position="916"/>
        <end position="928"/>
    </location>
</feature>
<evidence type="ECO:0000259" key="8">
    <source>
        <dbReference type="PROSITE" id="PS51192"/>
    </source>
</evidence>
<dbReference type="GO" id="GO:0016787">
    <property type="term" value="F:hydrolase activity"/>
    <property type="evidence" value="ECO:0007669"/>
    <property type="project" value="UniProtKB-KW"/>
</dbReference>
<dbReference type="EC" id="3.6.4.13" evidence="1"/>
<feature type="compositionally biased region" description="Polar residues" evidence="7">
    <location>
        <begin position="641"/>
        <end position="653"/>
    </location>
</feature>
<feature type="compositionally biased region" description="Polar residues" evidence="7">
    <location>
        <begin position="773"/>
        <end position="793"/>
    </location>
</feature>
<dbReference type="InterPro" id="IPR014014">
    <property type="entry name" value="RNA_helicase_DEAD_Q_motif"/>
</dbReference>
<feature type="compositionally biased region" description="Polar residues" evidence="7">
    <location>
        <begin position="748"/>
        <end position="761"/>
    </location>
</feature>
<evidence type="ECO:0000259" key="9">
    <source>
        <dbReference type="PROSITE" id="PS51194"/>
    </source>
</evidence>
<feature type="domain" description="Helicase C-terminal" evidence="9">
    <location>
        <begin position="327"/>
        <end position="470"/>
    </location>
</feature>
<dbReference type="FunFam" id="3.40.50.300:FF:000008">
    <property type="entry name" value="ATP-dependent RNA helicase RhlB"/>
    <property type="match status" value="1"/>
</dbReference>
<gene>
    <name evidence="11" type="ORF">BSTOLATCC_MIC22152</name>
</gene>